<dbReference type="AlphaFoldDB" id="A0A165VVX6"/>
<gene>
    <name evidence="3" type="ORF">NEOLEDRAFT_1054809</name>
</gene>
<name>A0A165VVX6_9AGAM</name>
<protein>
    <recommendedName>
        <fullName evidence="2">ASX DEUBAD domain-containing protein</fullName>
    </recommendedName>
</protein>
<sequence length="378" mass="41884">MTEETDSARPKRSARAPNRFGEGPSTVATRPSQAQATTSRLTRTIDPVQQLQTLLTSPKSALTQVDITDIFNAGTWDMLPEEARARLCSLLPPTAFAGFVPTIDPMHSSRTQHVFSDSNPQDIEVDTEAPAPAVSLDMLDTSVFTDGHFLAAARTFQDHVYTGWMADTHKEKVKTYETGVQDGVLHAPWKDEVWERDHTSSGNTEQPPAASSQQSEASARAGDAAELKLADLAKNGVIKTGDVLVYKRTFSQLDTIVEKDVIIQSIHPKNYSVTVLIQPGTARELPPELLRVDPPDPDAPTKTMTVTSPNMLENGILDVDGRVERGRRPNGNAWKSLSVWRWRQHPEGDLDMLAFLERGGRENHGTLFYLRGCYYHDR</sequence>
<evidence type="ECO:0000313" key="3">
    <source>
        <dbReference type="EMBL" id="KZT30279.1"/>
    </source>
</evidence>
<evidence type="ECO:0000256" key="1">
    <source>
        <dbReference type="SAM" id="MobiDB-lite"/>
    </source>
</evidence>
<accession>A0A165VVX6</accession>
<dbReference type="Proteomes" id="UP000076761">
    <property type="component" value="Unassembled WGS sequence"/>
</dbReference>
<dbReference type="STRING" id="1314782.A0A165VVX6"/>
<reference evidence="3 4" key="1">
    <citation type="journal article" date="2016" name="Mol. Biol. Evol.">
        <title>Comparative Genomics of Early-Diverging Mushroom-Forming Fungi Provides Insights into the Origins of Lignocellulose Decay Capabilities.</title>
        <authorList>
            <person name="Nagy L.G."/>
            <person name="Riley R."/>
            <person name="Tritt A."/>
            <person name="Adam C."/>
            <person name="Daum C."/>
            <person name="Floudas D."/>
            <person name="Sun H."/>
            <person name="Yadav J.S."/>
            <person name="Pangilinan J."/>
            <person name="Larsson K.H."/>
            <person name="Matsuura K."/>
            <person name="Barry K."/>
            <person name="Labutti K."/>
            <person name="Kuo R."/>
            <person name="Ohm R.A."/>
            <person name="Bhattacharya S.S."/>
            <person name="Shirouzu T."/>
            <person name="Yoshinaga Y."/>
            <person name="Martin F.M."/>
            <person name="Grigoriev I.V."/>
            <person name="Hibbett D.S."/>
        </authorList>
    </citation>
    <scope>NUCLEOTIDE SEQUENCE [LARGE SCALE GENOMIC DNA]</scope>
    <source>
        <strain evidence="3 4">HHB14362 ss-1</strain>
    </source>
</reference>
<keyword evidence="4" id="KW-1185">Reference proteome</keyword>
<evidence type="ECO:0000313" key="4">
    <source>
        <dbReference type="Proteomes" id="UP000076761"/>
    </source>
</evidence>
<proteinExistence type="predicted"/>
<dbReference type="InParanoid" id="A0A165VVX6"/>
<dbReference type="OrthoDB" id="2289918at2759"/>
<dbReference type="InterPro" id="IPR028020">
    <property type="entry name" value="ASX_DEUBAD_dom"/>
</dbReference>
<feature type="compositionally biased region" description="Polar residues" evidence="1">
    <location>
        <begin position="26"/>
        <end position="40"/>
    </location>
</feature>
<feature type="compositionally biased region" description="Low complexity" evidence="1">
    <location>
        <begin position="205"/>
        <end position="222"/>
    </location>
</feature>
<dbReference type="EMBL" id="KV425552">
    <property type="protein sequence ID" value="KZT30279.1"/>
    <property type="molecule type" value="Genomic_DNA"/>
</dbReference>
<feature type="region of interest" description="Disordered" evidence="1">
    <location>
        <begin position="195"/>
        <end position="222"/>
    </location>
</feature>
<feature type="region of interest" description="Disordered" evidence="1">
    <location>
        <begin position="1"/>
        <end position="40"/>
    </location>
</feature>
<evidence type="ECO:0000259" key="2">
    <source>
        <dbReference type="Pfam" id="PF13919"/>
    </source>
</evidence>
<organism evidence="3 4">
    <name type="scientific">Neolentinus lepideus HHB14362 ss-1</name>
    <dbReference type="NCBI Taxonomy" id="1314782"/>
    <lineage>
        <taxon>Eukaryota</taxon>
        <taxon>Fungi</taxon>
        <taxon>Dikarya</taxon>
        <taxon>Basidiomycota</taxon>
        <taxon>Agaricomycotina</taxon>
        <taxon>Agaricomycetes</taxon>
        <taxon>Gloeophyllales</taxon>
        <taxon>Gloeophyllaceae</taxon>
        <taxon>Neolentinus</taxon>
    </lineage>
</organism>
<feature type="domain" description="ASX DEUBAD" evidence="2">
    <location>
        <begin position="45"/>
        <end position="198"/>
    </location>
</feature>
<dbReference type="Pfam" id="PF13919">
    <property type="entry name" value="ASXH"/>
    <property type="match status" value="1"/>
</dbReference>